<evidence type="ECO:0000313" key="3">
    <source>
        <dbReference type="EMBL" id="KIO04478.1"/>
    </source>
</evidence>
<gene>
    <name evidence="3" type="ORF">M404DRAFT_1000594</name>
</gene>
<dbReference type="InParanoid" id="A0A0C3J5Z3"/>
<dbReference type="HOGENOM" id="CLU_2655489_0_0_1"/>
<dbReference type="Proteomes" id="UP000054217">
    <property type="component" value="Unassembled WGS sequence"/>
</dbReference>
<evidence type="ECO:0000256" key="2">
    <source>
        <dbReference type="SAM" id="SignalP"/>
    </source>
</evidence>
<feature type="signal peptide" evidence="2">
    <location>
        <begin position="1"/>
        <end position="16"/>
    </location>
</feature>
<keyword evidence="4" id="KW-1185">Reference proteome</keyword>
<reference evidence="4" key="2">
    <citation type="submission" date="2015-01" db="EMBL/GenBank/DDBJ databases">
        <title>Evolutionary Origins and Diversification of the Mycorrhizal Mutualists.</title>
        <authorList>
            <consortium name="DOE Joint Genome Institute"/>
            <consortium name="Mycorrhizal Genomics Consortium"/>
            <person name="Kohler A."/>
            <person name="Kuo A."/>
            <person name="Nagy L.G."/>
            <person name="Floudas D."/>
            <person name="Copeland A."/>
            <person name="Barry K.W."/>
            <person name="Cichocki N."/>
            <person name="Veneault-Fourrey C."/>
            <person name="LaButti K."/>
            <person name="Lindquist E.A."/>
            <person name="Lipzen A."/>
            <person name="Lundell T."/>
            <person name="Morin E."/>
            <person name="Murat C."/>
            <person name="Riley R."/>
            <person name="Ohm R."/>
            <person name="Sun H."/>
            <person name="Tunlid A."/>
            <person name="Henrissat B."/>
            <person name="Grigoriev I.V."/>
            <person name="Hibbett D.S."/>
            <person name="Martin F."/>
        </authorList>
    </citation>
    <scope>NUCLEOTIDE SEQUENCE [LARGE SCALE GENOMIC DNA]</scope>
    <source>
        <strain evidence="4">Marx 270</strain>
    </source>
</reference>
<keyword evidence="2" id="KW-0732">Signal</keyword>
<organism evidence="3 4">
    <name type="scientific">Pisolithus tinctorius Marx 270</name>
    <dbReference type="NCBI Taxonomy" id="870435"/>
    <lineage>
        <taxon>Eukaryota</taxon>
        <taxon>Fungi</taxon>
        <taxon>Dikarya</taxon>
        <taxon>Basidiomycota</taxon>
        <taxon>Agaricomycotina</taxon>
        <taxon>Agaricomycetes</taxon>
        <taxon>Agaricomycetidae</taxon>
        <taxon>Boletales</taxon>
        <taxon>Sclerodermatineae</taxon>
        <taxon>Pisolithaceae</taxon>
        <taxon>Pisolithus</taxon>
    </lineage>
</organism>
<protein>
    <submittedName>
        <fullName evidence="3">Uncharacterized protein</fullName>
    </submittedName>
</protein>
<sequence>MLTALIAKWFLPAAYLTGYSFPYHQYMCAGLMILIYHPSFEHDPNSRPNLLRGTLIITLTSLSFLAAKPPLYQLLR</sequence>
<evidence type="ECO:0000256" key="1">
    <source>
        <dbReference type="SAM" id="Phobius"/>
    </source>
</evidence>
<feature type="transmembrane region" description="Helical" evidence="1">
    <location>
        <begin position="20"/>
        <end position="37"/>
    </location>
</feature>
<dbReference type="EMBL" id="KN831971">
    <property type="protein sequence ID" value="KIO04478.1"/>
    <property type="molecule type" value="Genomic_DNA"/>
</dbReference>
<name>A0A0C3J5Z3_PISTI</name>
<keyword evidence="1" id="KW-0472">Membrane</keyword>
<dbReference type="AlphaFoldDB" id="A0A0C3J5Z3"/>
<accession>A0A0C3J5Z3</accession>
<proteinExistence type="predicted"/>
<evidence type="ECO:0000313" key="4">
    <source>
        <dbReference type="Proteomes" id="UP000054217"/>
    </source>
</evidence>
<feature type="transmembrane region" description="Helical" evidence="1">
    <location>
        <begin position="49"/>
        <end position="67"/>
    </location>
</feature>
<reference evidence="3 4" key="1">
    <citation type="submission" date="2014-04" db="EMBL/GenBank/DDBJ databases">
        <authorList>
            <consortium name="DOE Joint Genome Institute"/>
            <person name="Kuo A."/>
            <person name="Kohler A."/>
            <person name="Costa M.D."/>
            <person name="Nagy L.G."/>
            <person name="Floudas D."/>
            <person name="Copeland A."/>
            <person name="Barry K.W."/>
            <person name="Cichocki N."/>
            <person name="Veneault-Fourrey C."/>
            <person name="LaButti K."/>
            <person name="Lindquist E.A."/>
            <person name="Lipzen A."/>
            <person name="Lundell T."/>
            <person name="Morin E."/>
            <person name="Murat C."/>
            <person name="Sun H."/>
            <person name="Tunlid A."/>
            <person name="Henrissat B."/>
            <person name="Grigoriev I.V."/>
            <person name="Hibbett D.S."/>
            <person name="Martin F."/>
            <person name="Nordberg H.P."/>
            <person name="Cantor M.N."/>
            <person name="Hua S.X."/>
        </authorList>
    </citation>
    <scope>NUCLEOTIDE SEQUENCE [LARGE SCALE GENOMIC DNA]</scope>
    <source>
        <strain evidence="3 4">Marx 270</strain>
    </source>
</reference>
<keyword evidence="1" id="KW-0812">Transmembrane</keyword>
<feature type="chain" id="PRO_5002166141" evidence="2">
    <location>
        <begin position="17"/>
        <end position="76"/>
    </location>
</feature>
<keyword evidence="1" id="KW-1133">Transmembrane helix</keyword>